<evidence type="ECO:0000313" key="2">
    <source>
        <dbReference type="EMBL" id="KAK6505714.1"/>
    </source>
</evidence>
<feature type="region of interest" description="Disordered" evidence="1">
    <location>
        <begin position="38"/>
        <end position="117"/>
    </location>
</feature>
<evidence type="ECO:0000256" key="1">
    <source>
        <dbReference type="SAM" id="MobiDB-lite"/>
    </source>
</evidence>
<sequence>MAYYGSSQREYERQLALQYNYGDNHHKLQARSNDNYDHYAQQHPTQDGGYYQHGSQQRGDYDHHYSAQQHGEYGHYHGSQQGYQPQSFGEAAGPSSLSSNHRQARRHKRSKNIYEGEGETQIEKKNWECHYCGTHWHTDRQPSCQTIGNDPNCFGHQPCSKCNRW</sequence>
<feature type="compositionally biased region" description="Polar residues" evidence="1">
    <location>
        <begin position="78"/>
        <end position="87"/>
    </location>
</feature>
<dbReference type="EMBL" id="JAVHJL010000004">
    <property type="protein sequence ID" value="KAK6505714.1"/>
    <property type="molecule type" value="Genomic_DNA"/>
</dbReference>
<dbReference type="Proteomes" id="UP001370758">
    <property type="component" value="Unassembled WGS sequence"/>
</dbReference>
<protein>
    <submittedName>
        <fullName evidence="2">Uncharacterized protein</fullName>
    </submittedName>
</protein>
<evidence type="ECO:0000313" key="3">
    <source>
        <dbReference type="Proteomes" id="UP001370758"/>
    </source>
</evidence>
<name>A0AAV9WBZ3_9PEZI</name>
<organism evidence="2 3">
    <name type="scientific">Arthrobotrys musiformis</name>
    <dbReference type="NCBI Taxonomy" id="47236"/>
    <lineage>
        <taxon>Eukaryota</taxon>
        <taxon>Fungi</taxon>
        <taxon>Dikarya</taxon>
        <taxon>Ascomycota</taxon>
        <taxon>Pezizomycotina</taxon>
        <taxon>Orbiliomycetes</taxon>
        <taxon>Orbiliales</taxon>
        <taxon>Orbiliaceae</taxon>
        <taxon>Arthrobotrys</taxon>
    </lineage>
</organism>
<accession>A0AAV9WBZ3</accession>
<reference evidence="2 3" key="1">
    <citation type="submission" date="2023-08" db="EMBL/GenBank/DDBJ databases">
        <authorList>
            <person name="Palmer J.M."/>
        </authorList>
    </citation>
    <scope>NUCLEOTIDE SEQUENCE [LARGE SCALE GENOMIC DNA]</scope>
    <source>
        <strain evidence="2 3">TWF481</strain>
    </source>
</reference>
<proteinExistence type="predicted"/>
<dbReference type="AlphaFoldDB" id="A0AAV9WBZ3"/>
<gene>
    <name evidence="2" type="ORF">TWF481_007606</name>
</gene>
<comment type="caution">
    <text evidence="2">The sequence shown here is derived from an EMBL/GenBank/DDBJ whole genome shotgun (WGS) entry which is preliminary data.</text>
</comment>
<feature type="compositionally biased region" description="Basic residues" evidence="1">
    <location>
        <begin position="102"/>
        <end position="111"/>
    </location>
</feature>
<keyword evidence="3" id="KW-1185">Reference proteome</keyword>